<dbReference type="Gene3D" id="2.60.120.260">
    <property type="entry name" value="Galactose-binding domain-like"/>
    <property type="match status" value="3"/>
</dbReference>
<keyword evidence="4" id="KW-1185">Reference proteome</keyword>
<dbReference type="GO" id="GO:0016798">
    <property type="term" value="F:hydrolase activity, acting on glycosyl bonds"/>
    <property type="evidence" value="ECO:0007669"/>
    <property type="project" value="InterPro"/>
</dbReference>
<name>A0A8F3INK9_9CAUD</name>
<dbReference type="RefSeq" id="YP_010656416.1">
    <property type="nucleotide sequence ID" value="NC_070838.1"/>
</dbReference>
<protein>
    <submittedName>
        <fullName evidence="3">Minor tail protein</fullName>
    </submittedName>
</protein>
<reference evidence="3" key="1">
    <citation type="submission" date="2021-04" db="EMBL/GenBank/DDBJ databases">
        <authorList>
            <person name="Edwards E.G."/>
            <person name="Siddiqui F.A."/>
            <person name="Anastasi R.E."/>
            <person name="Conroy D.J."/>
            <person name="Gerton T.J."/>
            <person name="Laizure I.E."/>
            <person name="Reynolds J.D."/>
            <person name="Ulker M."/>
            <person name="Ouellette S.K."/>
            <person name="Duggan K.O."/>
            <person name="Johnson K.C."/>
            <person name="MacLea K.S."/>
            <person name="Garlena R.A."/>
            <person name="Russell D.A."/>
            <person name="Jacobs-Sera D."/>
            <person name="Hatfull G.F."/>
        </authorList>
    </citation>
    <scope>NUCLEOTIDE SEQUENCE</scope>
</reference>
<evidence type="ECO:0000259" key="2">
    <source>
        <dbReference type="Pfam" id="PF02018"/>
    </source>
</evidence>
<dbReference type="Pfam" id="PF02018">
    <property type="entry name" value="CBM_4_9"/>
    <property type="match status" value="1"/>
</dbReference>
<dbReference type="SUPFAM" id="SSF49785">
    <property type="entry name" value="Galactose-binding domain-like"/>
    <property type="match status" value="2"/>
</dbReference>
<proteinExistence type="predicted"/>
<feature type="domain" description="CBM-cenC" evidence="2">
    <location>
        <begin position="752"/>
        <end position="879"/>
    </location>
</feature>
<dbReference type="Proteomes" id="UP000693725">
    <property type="component" value="Segment"/>
</dbReference>
<evidence type="ECO:0000313" key="3">
    <source>
        <dbReference type="EMBL" id="QWY82775.1"/>
    </source>
</evidence>
<dbReference type="InterPro" id="IPR036116">
    <property type="entry name" value="FN3_sf"/>
</dbReference>
<accession>A0A8F3INK9</accession>
<keyword evidence="1" id="KW-0378">Hydrolase</keyword>
<evidence type="ECO:0000313" key="4">
    <source>
        <dbReference type="Proteomes" id="UP000693725"/>
    </source>
</evidence>
<gene>
    <name evidence="3" type="primary">35</name>
    <name evidence="3" type="ORF">SEA_SILENTRX_35</name>
</gene>
<sequence length="1765" mass="188325">MVEHAPRDMEQWMRSIERRLEAARRGASSIPFSYNEQLRGDILADKLRHPTAPVEVTFQTSFYSEPGLSKPIARIDVDFPDVTKATDGSDIPIMEYELWGRDDTTNYLEATTSAVAGLAAPGLTFPGLANTQAMRDKAAKALAPFRRLTVSQASSLRADKLKPGSVWTFKVRAIGRYTVDPGEFSPEFQAQMISDVIPPPQPTVPKLSASHGTITIEWDGLSVAGAMPGDFSHLVVAWGPDAAPLAEGARFFRRGLWVVSDLDYYAPLHVRFQAVDYSGNTSPWSEEAVAFTKPLVDTDVILSELDGNKTKIRNVAAEALADGAVRKEKLADGAIALEKLDDQVRTQVQSGVDAMAALEPLQLEVSGNLARLATAENDLDASEGRLTAAEGQLTDAFGQLNTVDSRIAAAKQAAIDSGATYTDEQAKQALIDAMAANAYTLNPSFDDWTGAAPAGFSNFGTGPDKETGVLWAPGPYSARFNCTDTTTSRGLNTGSGFWRAAPNMEYWTVELVVRLVSGSTFSGMGVRIDWAGMTNNRAIVALKDEVPAPEVGKWYRVSKTVQRPTNATGTFTGMGGYLMVNYSGDNLGALSIKDVVVDWFNIRPATAEEINAGKALTMAGSKSRVYYNTSPASGAATADGDLWRQRDAQNNVIAEWRWDASLPTPAWVKTAISSEAISNLDVGKLTAGSATILDVVAQKIAASTASFQTVDVRNLFATSGTMDSAVITKLWADVVNSQKITTTMLTVGAFDNLVENPSFEDGGNRWGTYTQAYWTFPKTGGNTGTGVCRFSGITTRQLGPVSTMVPHEQGDSYRISGWVKTTATTGHTGELCLYWYNASGAYVGTSNMSITTATSAWQRFNFTYTPPDTARFVAVRVNATIANAADEYFFDDIALTRATSGELLIDGSVTANKVAANAITAKNIVVGDFQNVAIGSDFEDAAAIPWNLHPNHARSTTQKKFGTASLRLAPETLGATKASYFNGDFRVREGEQWYFNFWAYIDAGFDGDGNSKLRVASNSVGGTHLLSISYNGIPRSTWTQLEGTLTVPAGTTSLSVMLWSTNGAGYAYIDDVQFRRVAEPSLIQSLGVEKLTATSATMSQAVIDKLWADVVNAKKITTDMMVISSGTNAFADPQIKDADGWNTPYFSATGGMSGGGSINIPMNTSQSGAYYAQGGTLTNRRTRLVAGGTYRLSGWVKTSAAAPANSLQLYLRYQSDGSSSGSLAQNVVTEMPWNLTPTVANTWTFISGMVKIPDNTASLGGVLGVYKQTNYTTGTTIWSDLAIQQAAAGELIVDGAITATHLGVDSVTANAIKALEIGADKLKANAIESDKIKGGAVTADKLESTLVLATTVVAGDPDGIHAEMDDAGFKVYGVREDLTPYETVRMGVSGTDDLFAISDSTGTPTIQADPDGTFSALSVEAANSLYYKGEELSSYVGSRPRGMAAWSQVPVNTANMSVSAGNEVGLFELAWDGGDSPARMYEFVLNEMLVYLNGAGTAGLRLRFTDDGTAPTVNSQLIQYNYQMAHAAGYVGLGLSRLIGSNNGNYLRVLVCLYAAGAGATVYGGNNYLYSRVMDLGESIDPTGVATTGGGTPASGGSTVASPVVAKVTKTVEYGYTSVRSYLPSGGQYNYNTSKAYQGPSPAGYGNLQAQYGFNQNFQSLLSGATINGIWVYLYYEHWYYNAGGTAMIRLHNNLTVPSTNTGMTSNGVNSGSWPKGAGRWVALPSSLWAGFASGAYRGFGIVGDGTYNTYGIANNARIRIKYTK</sequence>
<evidence type="ECO:0000256" key="1">
    <source>
        <dbReference type="ARBA" id="ARBA00022801"/>
    </source>
</evidence>
<dbReference type="GeneID" id="77932293"/>
<dbReference type="EMBL" id="MW862992">
    <property type="protein sequence ID" value="QWY82775.1"/>
    <property type="molecule type" value="Genomic_DNA"/>
</dbReference>
<dbReference type="KEGG" id="vg:77932293"/>
<dbReference type="InterPro" id="IPR008979">
    <property type="entry name" value="Galactose-bd-like_sf"/>
</dbReference>
<dbReference type="InterPro" id="IPR003305">
    <property type="entry name" value="CenC_carb-bd"/>
</dbReference>
<organism evidence="3 4">
    <name type="scientific">Arthrobacter phage SilentRX</name>
    <dbReference type="NCBI Taxonomy" id="2836091"/>
    <lineage>
        <taxon>Viruses</taxon>
        <taxon>Duplodnaviria</taxon>
        <taxon>Heunggongvirae</taxon>
        <taxon>Uroviricota</taxon>
        <taxon>Caudoviricetes</taxon>
        <taxon>Silentrexvirus</taxon>
        <taxon>Silentrexvirus silentrx</taxon>
    </lineage>
</organism>
<dbReference type="SUPFAM" id="SSF49265">
    <property type="entry name" value="Fibronectin type III"/>
    <property type="match status" value="1"/>
</dbReference>